<dbReference type="Pfam" id="PF08922">
    <property type="entry name" value="DUF1905"/>
    <property type="match status" value="1"/>
</dbReference>
<organism evidence="1 2">
    <name type="scientific">Flavobacterium caeni</name>
    <dbReference type="NCBI Taxonomy" id="490189"/>
    <lineage>
        <taxon>Bacteria</taxon>
        <taxon>Pseudomonadati</taxon>
        <taxon>Bacteroidota</taxon>
        <taxon>Flavobacteriia</taxon>
        <taxon>Flavobacteriales</taxon>
        <taxon>Flavobacteriaceae</taxon>
        <taxon>Flavobacterium</taxon>
    </lineage>
</organism>
<evidence type="ECO:0000313" key="2">
    <source>
        <dbReference type="Proteomes" id="UP000199354"/>
    </source>
</evidence>
<dbReference type="STRING" id="490189.SAMN02927903_00117"/>
<dbReference type="InterPro" id="IPR015018">
    <property type="entry name" value="DUF1905"/>
</dbReference>
<evidence type="ECO:0008006" key="3">
    <source>
        <dbReference type="Google" id="ProtNLM"/>
    </source>
</evidence>
<dbReference type="Proteomes" id="UP000199354">
    <property type="component" value="Unassembled WGS sequence"/>
</dbReference>
<gene>
    <name evidence="1" type="ORF">SAMN02927903_00117</name>
</gene>
<proteinExistence type="predicted"/>
<dbReference type="EMBL" id="FMVF01000002">
    <property type="protein sequence ID" value="SCX80307.1"/>
    <property type="molecule type" value="Genomic_DNA"/>
</dbReference>
<dbReference type="RefSeq" id="WP_244503384.1">
    <property type="nucleotide sequence ID" value="NZ_FMVF01000002.1"/>
</dbReference>
<dbReference type="Gene3D" id="2.40.30.100">
    <property type="entry name" value="AF2212/PG0164-like"/>
    <property type="match status" value="1"/>
</dbReference>
<dbReference type="SUPFAM" id="SSF141694">
    <property type="entry name" value="AF2212/PG0164-like"/>
    <property type="match status" value="1"/>
</dbReference>
<evidence type="ECO:0000313" key="1">
    <source>
        <dbReference type="EMBL" id="SCX80307.1"/>
    </source>
</evidence>
<keyword evidence="2" id="KW-1185">Reference proteome</keyword>
<protein>
    <recommendedName>
        <fullName evidence="3">DUF1905 domain-containing protein</fullName>
    </recommendedName>
</protein>
<dbReference type="AlphaFoldDB" id="A0A1G5AR06"/>
<name>A0A1G5AR06_9FLAO</name>
<reference evidence="1 2" key="1">
    <citation type="submission" date="2016-10" db="EMBL/GenBank/DDBJ databases">
        <authorList>
            <person name="de Groot N.N."/>
        </authorList>
    </citation>
    <scope>NUCLEOTIDE SEQUENCE [LARGE SCALE GENOMIC DNA]</scope>
    <source>
        <strain evidence="1 2">CGMCC 1.7031</strain>
    </source>
</reference>
<accession>A0A1G5AR06</accession>
<dbReference type="InterPro" id="IPR037079">
    <property type="entry name" value="AF2212/PG0164-like_sf"/>
</dbReference>
<sequence>MGKLTYAFAGPLWRHGSGWQFISVPAQMSAEIRRLLQNEEEGWGRLKAVAQIGDTSWKTAIWFDTKQQTYLLPVKKEIREKNKIENGQTVSVSLFL</sequence>